<dbReference type="CDD" id="cd04433">
    <property type="entry name" value="AFD_class_I"/>
    <property type="match status" value="1"/>
</dbReference>
<evidence type="ECO:0000256" key="7">
    <source>
        <dbReference type="ARBA" id="ARBA00042773"/>
    </source>
</evidence>
<dbReference type="Gene3D" id="3.40.50.12780">
    <property type="entry name" value="N-terminal domain of ligase-like"/>
    <property type="match status" value="1"/>
</dbReference>
<evidence type="ECO:0000259" key="9">
    <source>
        <dbReference type="Pfam" id="PF13193"/>
    </source>
</evidence>
<feature type="domain" description="AMP-dependent synthetase/ligase" evidence="8">
    <location>
        <begin position="63"/>
        <end position="430"/>
    </location>
</feature>
<keyword evidence="3" id="KW-0436">Ligase</keyword>
<dbReference type="Gene3D" id="3.30.300.30">
    <property type="match status" value="1"/>
</dbReference>
<sequence length="586" mass="63233">MASTSLSEASGPPWTPSQYYSFIFEEGVKANPHGDAFICMHQDAHYLSAMAGPDDQRERQDRTYLAWTYTQMERAVNRLCSAIAAKGVQPGQSMAVLTWSRVEWGLCMWAAAKLRLVFVPLDPRTLERAEETRNLFGVVKPAVVVVEDVSGAKGAEDWWCAGRDDVLVKLVCEGNGRDHPPSLQQAAWSSFEAFASKASPSFTPLPGGTPTDLSAILFTSGTTSRPKGCTFTSQALEFLSQGLSRNLTPPSRVPIATASFRAICHGYAMNIWRAGGTCIFASAHPNPAAHLDALVAERGTYAIMVPSSARAVIALLNQPGATKPAHLELVTIGGDISAAPTLRRTKAAFGARRALNGWGMTEGGSCAVGWPPRSDFEDLPGANSDGVLGIGYVLPGHSVRVCELGTRNPVPRGVDGEMHLHGPGIIDRYLEDRYPEMWYVDEQGRRWFRTGDRTTMGEDGVVTILGRYKDAVNKGGVMLSPGVFEGILNSKEGVGEAQVVSIPHEHWGSVPVAVVRPTSPDALPANWKQALREAIVKGMGEEAALEDVLALEELGLDAFPINGSGKVMKDELQKRIEERGLGESRL</sequence>
<dbReference type="Pfam" id="PF13193">
    <property type="entry name" value="AMP-binding_C"/>
    <property type="match status" value="1"/>
</dbReference>
<evidence type="ECO:0000313" key="11">
    <source>
        <dbReference type="Proteomes" id="UP000799776"/>
    </source>
</evidence>
<organism evidence="10 11">
    <name type="scientific">Saccharata proteae CBS 121410</name>
    <dbReference type="NCBI Taxonomy" id="1314787"/>
    <lineage>
        <taxon>Eukaryota</taxon>
        <taxon>Fungi</taxon>
        <taxon>Dikarya</taxon>
        <taxon>Ascomycota</taxon>
        <taxon>Pezizomycotina</taxon>
        <taxon>Dothideomycetes</taxon>
        <taxon>Dothideomycetes incertae sedis</taxon>
        <taxon>Botryosphaeriales</taxon>
        <taxon>Saccharataceae</taxon>
        <taxon>Saccharata</taxon>
    </lineage>
</organism>
<comment type="pathway">
    <text evidence="2">Lipid metabolism; fatty acid beta-oxidation.</text>
</comment>
<dbReference type="InterPro" id="IPR050237">
    <property type="entry name" value="ATP-dep_AMP-bd_enzyme"/>
</dbReference>
<dbReference type="PROSITE" id="PS00455">
    <property type="entry name" value="AMP_BINDING"/>
    <property type="match status" value="1"/>
</dbReference>
<dbReference type="PANTHER" id="PTHR43767:SF8">
    <property type="entry name" value="LONG-CHAIN-FATTY-ACID--COA LIGASE"/>
    <property type="match status" value="1"/>
</dbReference>
<dbReference type="InterPro" id="IPR025110">
    <property type="entry name" value="AMP-bd_C"/>
</dbReference>
<dbReference type="EC" id="6.2.1.3" evidence="5"/>
<comment type="subcellular location">
    <subcellularLocation>
        <location evidence="1">Membrane</location>
        <topology evidence="1">Peripheral membrane protein</topology>
    </subcellularLocation>
</comment>
<dbReference type="InterPro" id="IPR042099">
    <property type="entry name" value="ANL_N_sf"/>
</dbReference>
<evidence type="ECO:0000256" key="1">
    <source>
        <dbReference type="ARBA" id="ARBA00004170"/>
    </source>
</evidence>
<evidence type="ECO:0000256" key="5">
    <source>
        <dbReference type="ARBA" id="ARBA00026121"/>
    </source>
</evidence>
<proteinExistence type="predicted"/>
<dbReference type="AlphaFoldDB" id="A0A9P4HTW0"/>
<evidence type="ECO:0000313" key="10">
    <source>
        <dbReference type="EMBL" id="KAF2085205.1"/>
    </source>
</evidence>
<dbReference type="InterPro" id="IPR020845">
    <property type="entry name" value="AMP-binding_CS"/>
</dbReference>
<name>A0A9P4HTW0_9PEZI</name>
<dbReference type="OrthoDB" id="10253869at2759"/>
<protein>
    <recommendedName>
        <fullName evidence="6">Long-chain-fatty-acid--CoA ligase</fullName>
        <ecNumber evidence="5">6.2.1.3</ecNumber>
    </recommendedName>
    <alternativeName>
        <fullName evidence="7">Long-chain acyl-CoA synthetase</fullName>
    </alternativeName>
</protein>
<accession>A0A9P4HTW0</accession>
<keyword evidence="11" id="KW-1185">Reference proteome</keyword>
<feature type="domain" description="AMP-binding enzyme C-terminal" evidence="9">
    <location>
        <begin position="485"/>
        <end position="554"/>
    </location>
</feature>
<evidence type="ECO:0000256" key="2">
    <source>
        <dbReference type="ARBA" id="ARBA00005005"/>
    </source>
</evidence>
<dbReference type="PANTHER" id="PTHR43767">
    <property type="entry name" value="LONG-CHAIN-FATTY-ACID--COA LIGASE"/>
    <property type="match status" value="1"/>
</dbReference>
<gene>
    <name evidence="10" type="ORF">K490DRAFT_68093</name>
</gene>
<evidence type="ECO:0000256" key="4">
    <source>
        <dbReference type="ARBA" id="ARBA00023136"/>
    </source>
</evidence>
<dbReference type="EMBL" id="ML978733">
    <property type="protein sequence ID" value="KAF2085205.1"/>
    <property type="molecule type" value="Genomic_DNA"/>
</dbReference>
<dbReference type="InterPro" id="IPR045851">
    <property type="entry name" value="AMP-bd_C_sf"/>
</dbReference>
<dbReference type="SUPFAM" id="SSF56801">
    <property type="entry name" value="Acetyl-CoA synthetase-like"/>
    <property type="match status" value="1"/>
</dbReference>
<dbReference type="GO" id="GO:0004467">
    <property type="term" value="F:long-chain fatty acid-CoA ligase activity"/>
    <property type="evidence" value="ECO:0007669"/>
    <property type="project" value="UniProtKB-EC"/>
</dbReference>
<dbReference type="GO" id="GO:0016020">
    <property type="term" value="C:membrane"/>
    <property type="evidence" value="ECO:0007669"/>
    <property type="project" value="UniProtKB-SubCell"/>
</dbReference>
<evidence type="ECO:0000256" key="6">
    <source>
        <dbReference type="ARBA" id="ARBA00039545"/>
    </source>
</evidence>
<evidence type="ECO:0000256" key="3">
    <source>
        <dbReference type="ARBA" id="ARBA00022598"/>
    </source>
</evidence>
<evidence type="ECO:0000259" key="8">
    <source>
        <dbReference type="Pfam" id="PF00501"/>
    </source>
</evidence>
<comment type="caution">
    <text evidence="10">The sequence shown here is derived from an EMBL/GenBank/DDBJ whole genome shotgun (WGS) entry which is preliminary data.</text>
</comment>
<keyword evidence="4" id="KW-0472">Membrane</keyword>
<dbReference type="Proteomes" id="UP000799776">
    <property type="component" value="Unassembled WGS sequence"/>
</dbReference>
<reference evidence="10" key="1">
    <citation type="journal article" date="2020" name="Stud. Mycol.">
        <title>101 Dothideomycetes genomes: a test case for predicting lifestyles and emergence of pathogens.</title>
        <authorList>
            <person name="Haridas S."/>
            <person name="Albert R."/>
            <person name="Binder M."/>
            <person name="Bloem J."/>
            <person name="Labutti K."/>
            <person name="Salamov A."/>
            <person name="Andreopoulos B."/>
            <person name="Baker S."/>
            <person name="Barry K."/>
            <person name="Bills G."/>
            <person name="Bluhm B."/>
            <person name="Cannon C."/>
            <person name="Castanera R."/>
            <person name="Culley D."/>
            <person name="Daum C."/>
            <person name="Ezra D."/>
            <person name="Gonzalez J."/>
            <person name="Henrissat B."/>
            <person name="Kuo A."/>
            <person name="Liang C."/>
            <person name="Lipzen A."/>
            <person name="Lutzoni F."/>
            <person name="Magnuson J."/>
            <person name="Mondo S."/>
            <person name="Nolan M."/>
            <person name="Ohm R."/>
            <person name="Pangilinan J."/>
            <person name="Park H.-J."/>
            <person name="Ramirez L."/>
            <person name="Alfaro M."/>
            <person name="Sun H."/>
            <person name="Tritt A."/>
            <person name="Yoshinaga Y."/>
            <person name="Zwiers L.-H."/>
            <person name="Turgeon B."/>
            <person name="Goodwin S."/>
            <person name="Spatafora J."/>
            <person name="Crous P."/>
            <person name="Grigoriev I."/>
        </authorList>
    </citation>
    <scope>NUCLEOTIDE SEQUENCE</scope>
    <source>
        <strain evidence="10">CBS 121410</strain>
    </source>
</reference>
<dbReference type="InterPro" id="IPR000873">
    <property type="entry name" value="AMP-dep_synth/lig_dom"/>
</dbReference>
<dbReference type="Pfam" id="PF00501">
    <property type="entry name" value="AMP-binding"/>
    <property type="match status" value="1"/>
</dbReference>